<dbReference type="HOGENOM" id="CLU_1533201_0_0_1"/>
<feature type="compositionally biased region" description="Pro residues" evidence="5">
    <location>
        <begin position="153"/>
        <end position="162"/>
    </location>
</feature>
<organism evidence="7">
    <name type="scientific">Podospora anserina (strain S / ATCC MYA-4624 / DSM 980 / FGSC 10383)</name>
    <name type="common">Pleurage anserina</name>
    <dbReference type="NCBI Taxonomy" id="515849"/>
    <lineage>
        <taxon>Eukaryota</taxon>
        <taxon>Fungi</taxon>
        <taxon>Dikarya</taxon>
        <taxon>Ascomycota</taxon>
        <taxon>Pezizomycotina</taxon>
        <taxon>Sordariomycetes</taxon>
        <taxon>Sordariomycetidae</taxon>
        <taxon>Sordariales</taxon>
        <taxon>Podosporaceae</taxon>
        <taxon>Podospora</taxon>
        <taxon>Podospora anserina</taxon>
    </lineage>
</organism>
<dbReference type="GeneID" id="6190934"/>
<evidence type="ECO:0000313" key="8">
    <source>
        <dbReference type="EMBL" id="CDP24551.1"/>
    </source>
</evidence>
<evidence type="ECO:0000313" key="9">
    <source>
        <dbReference type="Proteomes" id="UP000001197"/>
    </source>
</evidence>
<dbReference type="AlphaFoldDB" id="B2ARW5"/>
<comment type="subcellular location">
    <subcellularLocation>
        <location evidence="1">Membrane</location>
        <topology evidence="1">Single-pass membrane protein</topology>
    </subcellularLocation>
</comment>
<feature type="region of interest" description="Disordered" evidence="5">
    <location>
        <begin position="145"/>
        <end position="175"/>
    </location>
</feature>
<dbReference type="RefSeq" id="XP_001906467.1">
    <property type="nucleotide sequence ID" value="XM_001906432.1"/>
</dbReference>
<keyword evidence="3 6" id="KW-1133">Transmembrane helix</keyword>
<dbReference type="GO" id="GO:0016020">
    <property type="term" value="C:membrane"/>
    <property type="evidence" value="ECO:0007669"/>
    <property type="project" value="UniProtKB-SubCell"/>
</dbReference>
<keyword evidence="4 6" id="KW-0472">Membrane</keyword>
<dbReference type="EMBL" id="CU633897">
    <property type="protein sequence ID" value="CAP67135.1"/>
    <property type="molecule type" value="Genomic_DNA"/>
</dbReference>
<evidence type="ECO:0000313" key="7">
    <source>
        <dbReference type="EMBL" id="CAP67135.1"/>
    </source>
</evidence>
<name>B2ARW5_PODAN</name>
<accession>B2ARW5</accession>
<evidence type="ECO:0000256" key="3">
    <source>
        <dbReference type="ARBA" id="ARBA00022989"/>
    </source>
</evidence>
<reference evidence="7" key="2">
    <citation type="submission" date="2008-07" db="EMBL/GenBank/DDBJ databases">
        <authorList>
            <person name="Genoscope - CEA"/>
        </authorList>
    </citation>
    <scope>NUCLEOTIDE SEQUENCE</scope>
    <source>
        <strain evidence="7">S mat+</strain>
    </source>
</reference>
<reference evidence="9" key="3">
    <citation type="journal article" date="2014" name="Genetics">
        <title>Maintaining two mating types: Structure of the mating type locus and its role in heterokaryosis in Podospora anserina.</title>
        <authorList>
            <person name="Grognet P."/>
            <person name="Bidard F."/>
            <person name="Kuchly C."/>
            <person name="Tong L.C.H."/>
            <person name="Coppin E."/>
            <person name="Benkhali J.A."/>
            <person name="Couloux A."/>
            <person name="Wincker P."/>
            <person name="Debuchy R."/>
            <person name="Silar P."/>
        </authorList>
    </citation>
    <scope>GENOME REANNOTATION</scope>
    <source>
        <strain evidence="9">S / ATCC MYA-4624 / DSM 980 / FGSC 10383</strain>
    </source>
</reference>
<dbReference type="EMBL" id="FO904936">
    <property type="protein sequence ID" value="CDP24551.1"/>
    <property type="molecule type" value="Genomic_DNA"/>
</dbReference>
<evidence type="ECO:0000256" key="2">
    <source>
        <dbReference type="ARBA" id="ARBA00022692"/>
    </source>
</evidence>
<evidence type="ECO:0000256" key="6">
    <source>
        <dbReference type="SAM" id="Phobius"/>
    </source>
</evidence>
<gene>
    <name evidence="7" type="ORF">PODANS_1_21510</name>
</gene>
<dbReference type="Proteomes" id="UP000001197">
    <property type="component" value="Chromosome 1"/>
</dbReference>
<evidence type="ECO:0000256" key="4">
    <source>
        <dbReference type="ARBA" id="ARBA00023136"/>
    </source>
</evidence>
<sequence length="175" mass="18408">MEPEEPFIGYCPEGYACHNENGQTCISIARATTISTYQCESGTQINLAPMTLPYQNWSQAYIYAPMIQLAWKPSDLPSSDISSDLGPTTTSTPKEPSSGGISTGAIAGIAVGAAAVIIGIVVGAFLLWRTKRRGLARDGPYAQAELPATEAGTPPPGYPASGPPGEKHYYSGQPE</sequence>
<dbReference type="KEGG" id="pan:PODANSg3497"/>
<dbReference type="PANTHER" id="PTHR15549">
    <property type="entry name" value="PAIRED IMMUNOGLOBULIN-LIKE TYPE 2 RECEPTOR"/>
    <property type="match status" value="1"/>
</dbReference>
<dbReference type="VEuPathDB" id="FungiDB:PODANS_1_21510"/>
<reference evidence="7 9" key="1">
    <citation type="journal article" date="2008" name="Genome Biol.">
        <title>The genome sequence of the model ascomycete fungus Podospora anserina.</title>
        <authorList>
            <person name="Espagne E."/>
            <person name="Lespinet O."/>
            <person name="Malagnac F."/>
            <person name="Da Silva C."/>
            <person name="Jaillon O."/>
            <person name="Porcel B.M."/>
            <person name="Couloux A."/>
            <person name="Aury J.-M."/>
            <person name="Segurens B."/>
            <person name="Poulain J."/>
            <person name="Anthouard V."/>
            <person name="Grossetete S."/>
            <person name="Khalili H."/>
            <person name="Coppin E."/>
            <person name="Dequard-Chablat M."/>
            <person name="Picard M."/>
            <person name="Contamine V."/>
            <person name="Arnaise S."/>
            <person name="Bourdais A."/>
            <person name="Berteaux-Lecellier V."/>
            <person name="Gautheret D."/>
            <person name="de Vries R.P."/>
            <person name="Battaglia E."/>
            <person name="Coutinho P.M."/>
            <person name="Danchin E.G.J."/>
            <person name="Henrissat B."/>
            <person name="El Khoury R."/>
            <person name="Sainsard-Chanet A."/>
            <person name="Boivin A."/>
            <person name="Pinan-Lucarre B."/>
            <person name="Sellem C.H."/>
            <person name="Debuchy R."/>
            <person name="Wincker P."/>
            <person name="Weissenbach J."/>
            <person name="Silar P."/>
        </authorList>
    </citation>
    <scope>NUCLEOTIDE SEQUENCE [LARGE SCALE GENOMIC DNA]</scope>
    <source>
        <strain evidence="9">S / ATCC MYA-4624 / DSM 980 / FGSC 10383</strain>
        <strain evidence="7">S mat+</strain>
    </source>
</reference>
<keyword evidence="2 6" id="KW-0812">Transmembrane</keyword>
<proteinExistence type="predicted"/>
<protein>
    <submittedName>
        <fullName evidence="7">Podospora anserina S mat+ genomic DNA chromosome 1, supercontig 6</fullName>
    </submittedName>
</protein>
<dbReference type="eggNOG" id="ENOG502ST51">
    <property type="taxonomic scope" value="Eukaryota"/>
</dbReference>
<keyword evidence="9" id="KW-1185">Reference proteome</keyword>
<feature type="transmembrane region" description="Helical" evidence="6">
    <location>
        <begin position="105"/>
        <end position="128"/>
    </location>
</feature>
<dbReference type="GO" id="GO:0071944">
    <property type="term" value="C:cell periphery"/>
    <property type="evidence" value="ECO:0007669"/>
    <property type="project" value="UniProtKB-ARBA"/>
</dbReference>
<reference evidence="8" key="4">
    <citation type="submission" date="2015-04" db="EMBL/GenBank/DDBJ databases">
        <title>Maintaining two mating types: Structure of the mating type locus and its role in heterokaryosis in Podospora anserina.</title>
        <authorList>
            <person name="Grognet P."/>
            <person name="Bidard F."/>
            <person name="Kuchly C."/>
            <person name="Chan Ho Tong L."/>
            <person name="Coppin E."/>
            <person name="Ait Benkhali J."/>
            <person name="Couloux A."/>
            <person name="Wincker P."/>
            <person name="Debuchy R."/>
            <person name="Silar P."/>
        </authorList>
    </citation>
    <scope>NUCLEOTIDE SEQUENCE</scope>
</reference>
<feature type="region of interest" description="Disordered" evidence="5">
    <location>
        <begin position="80"/>
        <end position="99"/>
    </location>
</feature>
<evidence type="ECO:0000256" key="1">
    <source>
        <dbReference type="ARBA" id="ARBA00004167"/>
    </source>
</evidence>
<dbReference type="InterPro" id="IPR051694">
    <property type="entry name" value="Immunoregulatory_rcpt-like"/>
</dbReference>
<evidence type="ECO:0000256" key="5">
    <source>
        <dbReference type="SAM" id="MobiDB-lite"/>
    </source>
</evidence>